<accession>A0AAJ0G1Y1</accession>
<dbReference type="Proteomes" id="UP001251528">
    <property type="component" value="Unassembled WGS sequence"/>
</dbReference>
<dbReference type="SUPFAM" id="SSF52540">
    <property type="entry name" value="P-loop containing nucleoside triphosphate hydrolases"/>
    <property type="match status" value="1"/>
</dbReference>
<keyword evidence="2" id="KW-1185">Reference proteome</keyword>
<dbReference type="Pfam" id="PF17784">
    <property type="entry name" value="Sulfotransfer_4"/>
    <property type="match status" value="1"/>
</dbReference>
<dbReference type="Gene3D" id="3.40.50.300">
    <property type="entry name" value="P-loop containing nucleotide triphosphate hydrolases"/>
    <property type="match status" value="1"/>
</dbReference>
<evidence type="ECO:0008006" key="3">
    <source>
        <dbReference type="Google" id="ProtNLM"/>
    </source>
</evidence>
<sequence length="271" mass="30642">MASKPIREMKVLSLGLPRTGTLSMAEALEILGYQNVYHCLRGLNFEQHCPLFSHAADATFPTLKTYRENAEMTREDWDAIFGASEAATEVASLFGPQLITAYPDAKVVLVIRDFDSWYRSLNDTLIAGLWSPPLNFIASYIHPLIGVTTIEVIRKMAFGFFEADSVDSVRTNARAVYDRHHRQILEMVPAERLLIYDLKSGWGPLCEFLGKPIPESEFPRSNEAEALREMARAKFTGEILALAKAIFLPKFLTAPVSAMFNSLYLRYLHYR</sequence>
<dbReference type="InterPro" id="IPR027417">
    <property type="entry name" value="P-loop_NTPase"/>
</dbReference>
<dbReference type="AlphaFoldDB" id="A0AAJ0G1Y1"/>
<comment type="caution">
    <text evidence="1">The sequence shown here is derived from an EMBL/GenBank/DDBJ whole genome shotgun (WGS) entry which is preliminary data.</text>
</comment>
<proteinExistence type="predicted"/>
<dbReference type="InterPro" id="IPR040632">
    <property type="entry name" value="Sulfotransfer_4"/>
</dbReference>
<dbReference type="EMBL" id="JASWJB010000054">
    <property type="protein sequence ID" value="KAK2603868.1"/>
    <property type="molecule type" value="Genomic_DNA"/>
</dbReference>
<dbReference type="PANTHER" id="PTHR36978">
    <property type="entry name" value="P-LOOP CONTAINING NUCLEOTIDE TRIPHOSPHATE HYDROLASE"/>
    <property type="match status" value="1"/>
</dbReference>
<evidence type="ECO:0000313" key="2">
    <source>
        <dbReference type="Proteomes" id="UP001251528"/>
    </source>
</evidence>
<protein>
    <recommendedName>
        <fullName evidence="3">P-loop containing nucleoside triphosphate hydrolase protein</fullName>
    </recommendedName>
</protein>
<evidence type="ECO:0000313" key="1">
    <source>
        <dbReference type="EMBL" id="KAK2603868.1"/>
    </source>
</evidence>
<organism evidence="1 2">
    <name type="scientific">Conoideocrella luteorostrata</name>
    <dbReference type="NCBI Taxonomy" id="1105319"/>
    <lineage>
        <taxon>Eukaryota</taxon>
        <taxon>Fungi</taxon>
        <taxon>Dikarya</taxon>
        <taxon>Ascomycota</taxon>
        <taxon>Pezizomycotina</taxon>
        <taxon>Sordariomycetes</taxon>
        <taxon>Hypocreomycetidae</taxon>
        <taxon>Hypocreales</taxon>
        <taxon>Clavicipitaceae</taxon>
        <taxon>Conoideocrella</taxon>
    </lineage>
</organism>
<gene>
    <name evidence="1" type="ORF">QQS21_003903</name>
</gene>
<name>A0AAJ0G1Y1_9HYPO</name>
<reference evidence="1" key="1">
    <citation type="submission" date="2023-06" db="EMBL/GenBank/DDBJ databases">
        <title>Conoideocrella luteorostrata (Hypocreales: Clavicipitaceae), a potential biocontrol fungus for elongate hemlock scale in United States Christmas tree production areas.</title>
        <authorList>
            <person name="Barrett H."/>
            <person name="Lovett B."/>
            <person name="Macias A.M."/>
            <person name="Stajich J.E."/>
            <person name="Kasson M.T."/>
        </authorList>
    </citation>
    <scope>NUCLEOTIDE SEQUENCE</scope>
    <source>
        <strain evidence="1">ARSEF 14590</strain>
    </source>
</reference>
<dbReference type="PANTHER" id="PTHR36978:SF4">
    <property type="entry name" value="P-LOOP CONTAINING NUCLEOSIDE TRIPHOSPHATE HYDROLASE PROTEIN"/>
    <property type="match status" value="1"/>
</dbReference>